<organism evidence="2 3">
    <name type="scientific">Pachysolen tannophilus NRRL Y-2460</name>
    <dbReference type="NCBI Taxonomy" id="669874"/>
    <lineage>
        <taxon>Eukaryota</taxon>
        <taxon>Fungi</taxon>
        <taxon>Dikarya</taxon>
        <taxon>Ascomycota</taxon>
        <taxon>Saccharomycotina</taxon>
        <taxon>Pichiomycetes</taxon>
        <taxon>Pachysolenaceae</taxon>
        <taxon>Pachysolen</taxon>
    </lineage>
</organism>
<protein>
    <submittedName>
        <fullName evidence="2">Uncharacterized protein</fullName>
    </submittedName>
</protein>
<dbReference type="STRING" id="669874.A0A1E4TPM7"/>
<dbReference type="Proteomes" id="UP000094236">
    <property type="component" value="Unassembled WGS sequence"/>
</dbReference>
<evidence type="ECO:0000313" key="3">
    <source>
        <dbReference type="Proteomes" id="UP000094236"/>
    </source>
</evidence>
<keyword evidence="3" id="KW-1185">Reference proteome</keyword>
<dbReference type="OrthoDB" id="3987184at2759"/>
<proteinExistence type="predicted"/>
<evidence type="ECO:0000313" key="2">
    <source>
        <dbReference type="EMBL" id="ODV93628.1"/>
    </source>
</evidence>
<feature type="region of interest" description="Disordered" evidence="1">
    <location>
        <begin position="279"/>
        <end position="332"/>
    </location>
</feature>
<reference evidence="3" key="1">
    <citation type="submission" date="2016-05" db="EMBL/GenBank/DDBJ databases">
        <title>Comparative genomics of biotechnologically important yeasts.</title>
        <authorList>
            <consortium name="DOE Joint Genome Institute"/>
            <person name="Riley R."/>
            <person name="Haridas S."/>
            <person name="Wolfe K.H."/>
            <person name="Lopes M.R."/>
            <person name="Hittinger C.T."/>
            <person name="Goker M."/>
            <person name="Salamov A."/>
            <person name="Wisecaver J."/>
            <person name="Long T.M."/>
            <person name="Aerts A.L."/>
            <person name="Barry K."/>
            <person name="Choi C."/>
            <person name="Clum A."/>
            <person name="Coughlan A.Y."/>
            <person name="Deshpande S."/>
            <person name="Douglass A.P."/>
            <person name="Hanson S.J."/>
            <person name="Klenk H.-P."/>
            <person name="Labutti K."/>
            <person name="Lapidus A."/>
            <person name="Lindquist E."/>
            <person name="Lipzen A."/>
            <person name="Meier-Kolthoff J.P."/>
            <person name="Ohm R.A."/>
            <person name="Otillar R.P."/>
            <person name="Pangilinan J."/>
            <person name="Peng Y."/>
            <person name="Rokas A."/>
            <person name="Rosa C.A."/>
            <person name="Scheuner C."/>
            <person name="Sibirny A.A."/>
            <person name="Slot J.C."/>
            <person name="Stielow J.B."/>
            <person name="Sun H."/>
            <person name="Kurtzman C.P."/>
            <person name="Blackwell M."/>
            <person name="Grigoriev I.V."/>
            <person name="Jeffries T.W."/>
        </authorList>
    </citation>
    <scope>NUCLEOTIDE SEQUENCE [LARGE SCALE GENOMIC DNA]</scope>
    <source>
        <strain evidence="3">NRRL Y-2460</strain>
    </source>
</reference>
<dbReference type="AlphaFoldDB" id="A0A1E4TPM7"/>
<dbReference type="EMBL" id="KV454017">
    <property type="protein sequence ID" value="ODV93628.1"/>
    <property type="molecule type" value="Genomic_DNA"/>
</dbReference>
<name>A0A1E4TPM7_PACTA</name>
<feature type="region of interest" description="Disordered" evidence="1">
    <location>
        <begin position="391"/>
        <end position="412"/>
    </location>
</feature>
<accession>A0A1E4TPM7</accession>
<sequence>MSEEDKQNKNPHTSLSAISKLYRIDLFKQQNLLIPSNSLADYTELINPNSYNKEDFTPSSNIHVLMGQGIRGNGGLELSQLMGNKLPNYEDVLNNKANVVVHHKKTMLDGLLLSSGIDIPLAKNFNDISSKLLQLPIEKLNVNNGKQERSINGLPYYSEAEAKFRLKELVKENKLYQLEYTHGAVIANQFSNNKRKIRNYQWGLYFNDRMGNSKFNNMKAAIRRNINENAKIVEEEQTDGNVSAPQQFPSVVAPTATVGASTSSNQDVQAKLQEQLQEQIQRSIAQEEERSGKAVTGNNSNSSEKDREVEEREKAKLERQNTLKRKQEENEISQDAKKRKRFIYTNQEYIEQLRKDSIVIQEEVVTPNIHYIPSMQTNQPHEIIKLVKKRRRPNPNSIGHSNIRGVKPTYYR</sequence>
<evidence type="ECO:0000256" key="1">
    <source>
        <dbReference type="SAM" id="MobiDB-lite"/>
    </source>
</evidence>
<gene>
    <name evidence="2" type="ORF">PACTADRAFT_51404</name>
</gene>
<feature type="compositionally biased region" description="Basic and acidic residues" evidence="1">
    <location>
        <begin position="303"/>
        <end position="329"/>
    </location>
</feature>